<dbReference type="Pfam" id="PF13692">
    <property type="entry name" value="Glyco_trans_1_4"/>
    <property type="match status" value="1"/>
</dbReference>
<proteinExistence type="predicted"/>
<dbReference type="eggNOG" id="COG0438">
    <property type="taxonomic scope" value="Bacteria"/>
</dbReference>
<sequence>MRVLHLITPSHVGGAELLVLGIARAQMQQGHVVRVLTKPHAAYESRARKEGVDCAAVPISGKFNVRALQVLREAILQFKPDLVCTHLSSATLWGALAARWCHIPCVAMVHGFNTALCYRFAPLLVCVSEAVAMHMERQGLPRARLRVVHNGIDPVPFEEGPVAELANVPSEAFCVGAAAHLSPKKGFAELVEVALRLEGAHFVIAGEGRMRPWLEEMAQGPLKGRLHLLGFWEDMPALMRRFTVFCLPSLREPFGLVVLEAMAAGKPVVAFRAGGVPEIVVEGETGLLAPAGDVQAMAACLRRLQQDATLCKRLGAAGRERVRRCFTMERAFANLQRVFDEAVACHKSGTAVCE</sequence>
<name>S0EYW3_CHTCT</name>
<dbReference type="Pfam" id="PF13439">
    <property type="entry name" value="Glyco_transf_4"/>
    <property type="match status" value="1"/>
</dbReference>
<dbReference type="KEGG" id="ccz:CCALI_01949"/>
<evidence type="ECO:0000313" key="3">
    <source>
        <dbReference type="Proteomes" id="UP000014227"/>
    </source>
</evidence>
<dbReference type="PANTHER" id="PTHR45947">
    <property type="entry name" value="SULFOQUINOVOSYL TRANSFERASE SQD2"/>
    <property type="match status" value="1"/>
</dbReference>
<evidence type="ECO:0000313" key="2">
    <source>
        <dbReference type="EMBL" id="CCW35756.1"/>
    </source>
</evidence>
<dbReference type="CDD" id="cd03801">
    <property type="entry name" value="GT4_PimA-like"/>
    <property type="match status" value="1"/>
</dbReference>
<dbReference type="HOGENOM" id="CLU_009583_0_3_0"/>
<dbReference type="SUPFAM" id="SSF53756">
    <property type="entry name" value="UDP-Glycosyltransferase/glycogen phosphorylase"/>
    <property type="match status" value="1"/>
</dbReference>
<organism evidence="2 3">
    <name type="scientific">Chthonomonas calidirosea (strain DSM 23976 / ICMP 18418 / T49)</name>
    <dbReference type="NCBI Taxonomy" id="1303518"/>
    <lineage>
        <taxon>Bacteria</taxon>
        <taxon>Bacillati</taxon>
        <taxon>Armatimonadota</taxon>
        <taxon>Chthonomonadia</taxon>
        <taxon>Chthonomonadales</taxon>
        <taxon>Chthonomonadaceae</taxon>
        <taxon>Chthonomonas</taxon>
    </lineage>
</organism>
<protein>
    <submittedName>
        <fullName evidence="2">Glycosyltransferase</fullName>
    </submittedName>
</protein>
<reference evidence="3" key="1">
    <citation type="submission" date="2013-03" db="EMBL/GenBank/DDBJ databases">
        <title>Genome sequence of Chthonomonas calidirosea, the first sequenced genome from the Armatimonadetes phylum (formally candidate division OP10).</title>
        <authorList>
            <person name="Lee K.C.Y."/>
            <person name="Morgan X.C."/>
            <person name="Dunfield P.F."/>
            <person name="Tamas I."/>
            <person name="Houghton K.M."/>
            <person name="Vyssotski M."/>
            <person name="Ryan J.L.J."/>
            <person name="Lagutin K."/>
            <person name="McDonald I.R."/>
            <person name="Stott M.B."/>
        </authorList>
    </citation>
    <scope>NUCLEOTIDE SEQUENCE [LARGE SCALE GENOMIC DNA]</scope>
    <source>
        <strain evidence="3">DSM 23976 / ICMP 18418 / T49</strain>
    </source>
</reference>
<evidence type="ECO:0000259" key="1">
    <source>
        <dbReference type="Pfam" id="PF13439"/>
    </source>
</evidence>
<keyword evidence="3" id="KW-1185">Reference proteome</keyword>
<dbReference type="Gene3D" id="3.40.50.2000">
    <property type="entry name" value="Glycogen Phosphorylase B"/>
    <property type="match status" value="2"/>
</dbReference>
<feature type="domain" description="Glycosyltransferase subfamily 4-like N-terminal" evidence="1">
    <location>
        <begin position="12"/>
        <end position="154"/>
    </location>
</feature>
<dbReference type="EMBL" id="HF951689">
    <property type="protein sequence ID" value="CCW35756.1"/>
    <property type="molecule type" value="Genomic_DNA"/>
</dbReference>
<keyword evidence="2" id="KW-0808">Transferase</keyword>
<dbReference type="STRING" id="454171.CP488_02145"/>
<dbReference type="PATRIC" id="fig|1303518.3.peg.2005"/>
<accession>S0EYW3</accession>
<dbReference type="InParanoid" id="S0EYW3"/>
<dbReference type="Proteomes" id="UP000014227">
    <property type="component" value="Chromosome I"/>
</dbReference>
<dbReference type="InterPro" id="IPR028098">
    <property type="entry name" value="Glyco_trans_4-like_N"/>
</dbReference>
<dbReference type="InterPro" id="IPR050194">
    <property type="entry name" value="Glycosyltransferase_grp1"/>
</dbReference>
<dbReference type="PANTHER" id="PTHR45947:SF3">
    <property type="entry name" value="SULFOQUINOVOSYL TRANSFERASE SQD2"/>
    <property type="match status" value="1"/>
</dbReference>
<dbReference type="OrthoDB" id="9801573at2"/>
<dbReference type="GO" id="GO:0016757">
    <property type="term" value="F:glycosyltransferase activity"/>
    <property type="evidence" value="ECO:0007669"/>
    <property type="project" value="TreeGrafter"/>
</dbReference>
<dbReference type="RefSeq" id="WP_016483281.1">
    <property type="nucleotide sequence ID" value="NC_021487.1"/>
</dbReference>
<dbReference type="AlphaFoldDB" id="S0EYW3"/>
<gene>
    <name evidence="2" type="ORF">CCALI_01949</name>
</gene>